<sequence>MRNRSKRMAKRGAQAVLQEEINNNDDWTRIMENPGMYVIDVYSEWCGPCVAMTTYLRKIKMELGSEYLNFAIAKSDNINVLKRFRQKSEPHWMFFFLKKYIDGKLVNVIIGADAPRLIRLITEELEQYVKYKNGEIQKEFIPISKVTDEEQKKLTEIQNYRKQKTRKEKKLRDKRMMKVRERSLKQFSYNIQMQTCVMFFPHTVQYIMVEKPLEEDAEELDEPPEPVMIEKRVCEVANSCASKYEELIVIEAKEVKLTEDTLSEMFFTEREFLESFPQELIDELLSKNVYSVMLSMPTVKHDTATEEATDDENKPVSIDLMGEIELKLSKIIYGDDGSPLNPSPNSLADIHSVINENGHKIPSVYTPRNPLSKASALTILFRKFCKNNGYVAPLPPAPQYLIIFDINKSNTVLPIIEDLEETVVYYGFFRSADPENPKLLCKDPDMLTKYGMDKIGKEAKLVLSVLMDDKDKSLLRFVDVGPIYVSPDEEVGIDDAIKFFPYNFDEMDGEIKLWLDQQEIQSEGVGEEYGFGEGEEGIIEEYSSQDQ</sequence>
<accession>A0A6G0ZBT8</accession>
<evidence type="ECO:0000259" key="2">
    <source>
        <dbReference type="Pfam" id="PF00085"/>
    </source>
</evidence>
<dbReference type="SUPFAM" id="SSF52833">
    <property type="entry name" value="Thioredoxin-like"/>
    <property type="match status" value="1"/>
</dbReference>
<evidence type="ECO:0000313" key="4">
    <source>
        <dbReference type="EMBL" id="KAF0768117.1"/>
    </source>
</evidence>
<dbReference type="Pfam" id="PF15928">
    <property type="entry name" value="DUF4746"/>
    <property type="match status" value="1"/>
</dbReference>
<protein>
    <submittedName>
        <fullName evidence="4">DUF4746 domain-containing protein</fullName>
    </submittedName>
</protein>
<name>A0A6G0ZBT8_APHCR</name>
<dbReference type="PANTHER" id="PTHR46135">
    <property type="entry name" value="NME/NM23 FAMILY MEMBER 8"/>
    <property type="match status" value="1"/>
</dbReference>
<feature type="domain" description="Thioredoxin" evidence="2">
    <location>
        <begin position="23"/>
        <end position="79"/>
    </location>
</feature>
<dbReference type="Pfam" id="PF00085">
    <property type="entry name" value="Thioredoxin"/>
    <property type="match status" value="1"/>
</dbReference>
<dbReference type="PANTHER" id="PTHR46135:SF3">
    <property type="entry name" value="NME_NM23 FAMILY MEMBER 8"/>
    <property type="match status" value="1"/>
</dbReference>
<dbReference type="InterPro" id="IPR036249">
    <property type="entry name" value="Thioredoxin-like_sf"/>
</dbReference>
<organism evidence="4 5">
    <name type="scientific">Aphis craccivora</name>
    <name type="common">Cowpea aphid</name>
    <dbReference type="NCBI Taxonomy" id="307492"/>
    <lineage>
        <taxon>Eukaryota</taxon>
        <taxon>Metazoa</taxon>
        <taxon>Ecdysozoa</taxon>
        <taxon>Arthropoda</taxon>
        <taxon>Hexapoda</taxon>
        <taxon>Insecta</taxon>
        <taxon>Pterygota</taxon>
        <taxon>Neoptera</taxon>
        <taxon>Paraneoptera</taxon>
        <taxon>Hemiptera</taxon>
        <taxon>Sternorrhyncha</taxon>
        <taxon>Aphidomorpha</taxon>
        <taxon>Aphidoidea</taxon>
        <taxon>Aphididae</taxon>
        <taxon>Aphidini</taxon>
        <taxon>Aphis</taxon>
        <taxon>Aphis</taxon>
    </lineage>
</organism>
<evidence type="ECO:0000313" key="5">
    <source>
        <dbReference type="Proteomes" id="UP000478052"/>
    </source>
</evidence>
<evidence type="ECO:0000256" key="1">
    <source>
        <dbReference type="SAM" id="MobiDB-lite"/>
    </source>
</evidence>
<comment type="caution">
    <text evidence="4">The sequence shown here is derived from an EMBL/GenBank/DDBJ whole genome shotgun (WGS) entry which is preliminary data.</text>
</comment>
<evidence type="ECO:0000259" key="3">
    <source>
        <dbReference type="Pfam" id="PF15928"/>
    </source>
</evidence>
<dbReference type="OrthoDB" id="10263751at2759"/>
<reference evidence="4 5" key="1">
    <citation type="submission" date="2019-08" db="EMBL/GenBank/DDBJ databases">
        <title>Whole genome of Aphis craccivora.</title>
        <authorList>
            <person name="Voronova N.V."/>
            <person name="Shulinski R.S."/>
            <person name="Bandarenka Y.V."/>
            <person name="Zhorov D.G."/>
            <person name="Warner D."/>
        </authorList>
    </citation>
    <scope>NUCLEOTIDE SEQUENCE [LARGE SCALE GENOMIC DNA]</scope>
    <source>
        <strain evidence="4">180601</strain>
        <tissue evidence="4">Whole Body</tissue>
    </source>
</reference>
<feature type="domain" description="DUF4746" evidence="3">
    <location>
        <begin position="350"/>
        <end position="508"/>
    </location>
</feature>
<dbReference type="InterPro" id="IPR031827">
    <property type="entry name" value="DUF4746"/>
</dbReference>
<dbReference type="Gene3D" id="3.40.30.10">
    <property type="entry name" value="Glutaredoxin"/>
    <property type="match status" value="1"/>
</dbReference>
<dbReference type="PROSITE" id="PS00194">
    <property type="entry name" value="THIOREDOXIN_1"/>
    <property type="match status" value="1"/>
</dbReference>
<feature type="region of interest" description="Disordered" evidence="1">
    <location>
        <begin position="528"/>
        <end position="547"/>
    </location>
</feature>
<dbReference type="AlphaFoldDB" id="A0A6G0ZBT8"/>
<dbReference type="EMBL" id="VUJU01000833">
    <property type="protein sequence ID" value="KAF0768117.1"/>
    <property type="molecule type" value="Genomic_DNA"/>
</dbReference>
<dbReference type="Proteomes" id="UP000478052">
    <property type="component" value="Unassembled WGS sequence"/>
</dbReference>
<keyword evidence="5" id="KW-1185">Reference proteome</keyword>
<dbReference type="InterPro" id="IPR013766">
    <property type="entry name" value="Thioredoxin_domain"/>
</dbReference>
<dbReference type="InterPro" id="IPR017937">
    <property type="entry name" value="Thioredoxin_CS"/>
</dbReference>
<proteinExistence type="predicted"/>
<dbReference type="InterPro" id="IPR051766">
    <property type="entry name" value="TXND_domain-containing"/>
</dbReference>
<gene>
    <name evidence="4" type="ORF">FWK35_00010179</name>
</gene>